<sequence length="221" mass="24527">MSDRKKGVVPDAIKIIRQNSPSMPSDLETLLDKIEGSTENGKELRDIIEKLADADPDRAVRLLRACYEAGRLCDGFKHMVAAEKAMPQRLQDLRDALKLIDHFIVETDAPPSHPLAARVALEPGEADYLRTAISRIAGMVEARGRIAAQTPTRLGATRTAKTDNAEYTAAIGWLAEAVERITGRPHLAKTAHLAELLFPDEVDIGRVRHARRTRNRDWRGI</sequence>
<name>A0AAW9DRQ4_ACIAO</name>
<reference evidence="1 2" key="1">
    <citation type="submission" date="2023-11" db="EMBL/GenBank/DDBJ databases">
        <title>MicrobeMod: A computational toolkit for identifying prokaryotic methylation and restriction-modification with nanopore sequencing.</title>
        <authorList>
            <person name="Crits-Christoph A."/>
            <person name="Kang S.C."/>
            <person name="Lee H."/>
            <person name="Ostrov N."/>
        </authorList>
    </citation>
    <scope>NUCLEOTIDE SEQUENCE [LARGE SCALE GENOMIC DNA]</scope>
    <source>
        <strain evidence="1 2">DSMZ 700</strain>
    </source>
</reference>
<protein>
    <submittedName>
        <fullName evidence="1">Uncharacterized protein</fullName>
    </submittedName>
</protein>
<dbReference type="Proteomes" id="UP001279553">
    <property type="component" value="Unassembled WGS sequence"/>
</dbReference>
<comment type="caution">
    <text evidence="1">The sequence shown here is derived from an EMBL/GenBank/DDBJ whole genome shotgun (WGS) entry which is preliminary data.</text>
</comment>
<evidence type="ECO:0000313" key="2">
    <source>
        <dbReference type="Proteomes" id="UP001279553"/>
    </source>
</evidence>
<dbReference type="EMBL" id="JAWXYB010000018">
    <property type="protein sequence ID" value="MDX5931841.1"/>
    <property type="molecule type" value="Genomic_DNA"/>
</dbReference>
<proteinExistence type="predicted"/>
<dbReference type="AlphaFoldDB" id="A0AAW9DRQ4"/>
<evidence type="ECO:0000313" key="1">
    <source>
        <dbReference type="EMBL" id="MDX5931841.1"/>
    </source>
</evidence>
<gene>
    <name evidence="1" type="ORF">SIL87_13820</name>
</gene>
<accession>A0AAW9DRQ4</accession>
<dbReference type="RefSeq" id="WP_319614723.1">
    <property type="nucleotide sequence ID" value="NZ_JAWXYB010000018.1"/>
</dbReference>
<keyword evidence="2" id="KW-1185">Reference proteome</keyword>
<organism evidence="1 2">
    <name type="scientific">Acidiphilium acidophilum</name>
    <name type="common">Thiobacillus acidophilus</name>
    <dbReference type="NCBI Taxonomy" id="76588"/>
    <lineage>
        <taxon>Bacteria</taxon>
        <taxon>Pseudomonadati</taxon>
        <taxon>Pseudomonadota</taxon>
        <taxon>Alphaproteobacteria</taxon>
        <taxon>Acetobacterales</taxon>
        <taxon>Acidocellaceae</taxon>
        <taxon>Acidiphilium</taxon>
    </lineage>
</organism>